<evidence type="ECO:0000313" key="1">
    <source>
        <dbReference type="EMBL" id="TGZ81962.1"/>
    </source>
</evidence>
<dbReference type="EMBL" id="ML220117">
    <property type="protein sequence ID" value="TGZ81962.1"/>
    <property type="molecule type" value="Genomic_DNA"/>
</dbReference>
<accession>A0A4S2MYV3</accession>
<keyword evidence="2" id="KW-1185">Reference proteome</keyword>
<proteinExistence type="predicted"/>
<organism evidence="1 2">
    <name type="scientific">Ascodesmis nigricans</name>
    <dbReference type="NCBI Taxonomy" id="341454"/>
    <lineage>
        <taxon>Eukaryota</taxon>
        <taxon>Fungi</taxon>
        <taxon>Dikarya</taxon>
        <taxon>Ascomycota</taxon>
        <taxon>Pezizomycotina</taxon>
        <taxon>Pezizomycetes</taxon>
        <taxon>Pezizales</taxon>
        <taxon>Ascodesmidaceae</taxon>
        <taxon>Ascodesmis</taxon>
    </lineage>
</organism>
<evidence type="ECO:0000313" key="2">
    <source>
        <dbReference type="Proteomes" id="UP000298138"/>
    </source>
</evidence>
<protein>
    <submittedName>
        <fullName evidence="1">Uncharacterized protein</fullName>
    </submittedName>
</protein>
<dbReference type="InParanoid" id="A0A4S2MYV3"/>
<name>A0A4S2MYV3_9PEZI</name>
<gene>
    <name evidence="1" type="ORF">EX30DRAFT_240624</name>
</gene>
<reference evidence="1 2" key="1">
    <citation type="submission" date="2019-04" db="EMBL/GenBank/DDBJ databases">
        <title>Comparative genomics and transcriptomics to analyze fruiting body development in filamentous ascomycetes.</title>
        <authorList>
            <consortium name="DOE Joint Genome Institute"/>
            <person name="Lutkenhaus R."/>
            <person name="Traeger S."/>
            <person name="Breuer J."/>
            <person name="Kuo A."/>
            <person name="Lipzen A."/>
            <person name="Pangilinan J."/>
            <person name="Dilworth D."/>
            <person name="Sandor L."/>
            <person name="Poggeler S."/>
            <person name="Barry K."/>
            <person name="Grigoriev I.V."/>
            <person name="Nowrousian M."/>
        </authorList>
    </citation>
    <scope>NUCLEOTIDE SEQUENCE [LARGE SCALE GENOMIC DNA]</scope>
    <source>
        <strain evidence="1 2">CBS 389.68</strain>
    </source>
</reference>
<dbReference type="Proteomes" id="UP000298138">
    <property type="component" value="Unassembled WGS sequence"/>
</dbReference>
<sequence length="177" mass="20053">MVNILIRLQRRRLELHPSLPHNSSVPMFHPRPWLYGFLSSSSLFSPPLIRLLTKSEKSIVSPQATQFGANHNGQRSLFIIIPTAHSVLQQLVWDQPFSLLGRTWGCPSDLSFLRHKIDVWTIGSHSSPCTTPLRDHLIVSSDSLTHRAWHTNHPDNLKPANLVPLSLFDTAVSRHLI</sequence>
<dbReference type="AlphaFoldDB" id="A0A4S2MYV3"/>